<dbReference type="RefSeq" id="WP_015947957.1">
    <property type="nucleotide sequence ID" value="NC_011768.1"/>
</dbReference>
<evidence type="ECO:0000313" key="1">
    <source>
        <dbReference type="EMBL" id="ACL04897.1"/>
    </source>
</evidence>
<organism evidence="1 2">
    <name type="scientific">Desulfatibacillum aliphaticivorans</name>
    <dbReference type="NCBI Taxonomy" id="218208"/>
    <lineage>
        <taxon>Bacteria</taxon>
        <taxon>Pseudomonadati</taxon>
        <taxon>Thermodesulfobacteriota</taxon>
        <taxon>Desulfobacteria</taxon>
        <taxon>Desulfobacterales</taxon>
        <taxon>Desulfatibacillaceae</taxon>
        <taxon>Desulfatibacillum</taxon>
    </lineage>
</organism>
<dbReference type="Proteomes" id="UP000000739">
    <property type="component" value="Chromosome"/>
</dbReference>
<protein>
    <submittedName>
        <fullName evidence="1">Uncharacterized protein</fullName>
    </submittedName>
</protein>
<dbReference type="HOGENOM" id="CLU_3098059_0_0_7"/>
<sequence length="51" mass="6037">MNENLENLAIKAKQGDKHALENLVRAIRRMLDSEKFQELKTLNQEDTPWKK</sequence>
<dbReference type="KEGG" id="dal:Dalk_3207"/>
<keyword evidence="2" id="KW-1185">Reference proteome</keyword>
<name>B8FGI8_DESAL</name>
<gene>
    <name evidence="1" type="ordered locus">Dalk_3207</name>
</gene>
<dbReference type="EMBL" id="CP001322">
    <property type="protein sequence ID" value="ACL04897.1"/>
    <property type="molecule type" value="Genomic_DNA"/>
</dbReference>
<proteinExistence type="predicted"/>
<dbReference type="AlphaFoldDB" id="B8FGI8"/>
<reference evidence="1 2" key="1">
    <citation type="journal article" date="2012" name="Environ. Microbiol.">
        <title>The genome sequence of Desulfatibacillum alkenivorans AK-01: a blueprint for anaerobic alkane oxidation.</title>
        <authorList>
            <person name="Callaghan A.V."/>
            <person name="Morris B.E."/>
            <person name="Pereira I.A."/>
            <person name="McInerney M.J."/>
            <person name="Austin R.N."/>
            <person name="Groves J.T."/>
            <person name="Kukor J.J."/>
            <person name="Suflita J.M."/>
            <person name="Young L.Y."/>
            <person name="Zylstra G.J."/>
            <person name="Wawrik B."/>
        </authorList>
    </citation>
    <scope>NUCLEOTIDE SEQUENCE [LARGE SCALE GENOMIC DNA]</scope>
    <source>
        <strain evidence="1 2">AK-01</strain>
    </source>
</reference>
<evidence type="ECO:0000313" key="2">
    <source>
        <dbReference type="Proteomes" id="UP000000739"/>
    </source>
</evidence>
<accession>B8FGI8</accession>